<accession>A0A314Y5R4</accession>
<dbReference type="Proteomes" id="UP000250321">
    <property type="component" value="Unassembled WGS sequence"/>
</dbReference>
<sequence length="95" mass="10703">MTCLKRRYTFLTLFLEANHPTGALSLGARPFYKPVLASEFVDQYFDYLILDGVLGDIGYSEVTKALKGLKVALTYRDNKAYRITGFSTKPLSQLT</sequence>
<gene>
    <name evidence="1" type="ORF">Pyn_19435</name>
</gene>
<dbReference type="EMBL" id="PJQY01001772">
    <property type="protein sequence ID" value="PQP99800.1"/>
    <property type="molecule type" value="Genomic_DNA"/>
</dbReference>
<dbReference type="STRING" id="2094558.A0A314Y5R4"/>
<evidence type="ECO:0000313" key="2">
    <source>
        <dbReference type="Proteomes" id="UP000250321"/>
    </source>
</evidence>
<reference evidence="1 2" key="1">
    <citation type="submission" date="2018-02" db="EMBL/GenBank/DDBJ databases">
        <title>Draft genome of wild Prunus yedoensis var. nudiflora.</title>
        <authorList>
            <person name="Baek S."/>
            <person name="Kim J.-H."/>
            <person name="Choi K."/>
            <person name="Kim G.-B."/>
            <person name="Cho A."/>
            <person name="Jang H."/>
            <person name="Shin C.-H."/>
            <person name="Yu H.-J."/>
            <person name="Mun J.-H."/>
        </authorList>
    </citation>
    <scope>NUCLEOTIDE SEQUENCE [LARGE SCALE GENOMIC DNA]</scope>
    <source>
        <strain evidence="2">cv. Jeju island</strain>
        <tissue evidence="1">Leaf</tissue>
    </source>
</reference>
<comment type="caution">
    <text evidence="1">The sequence shown here is derived from an EMBL/GenBank/DDBJ whole genome shotgun (WGS) entry which is preliminary data.</text>
</comment>
<organism evidence="1 2">
    <name type="scientific">Prunus yedoensis var. nudiflora</name>
    <dbReference type="NCBI Taxonomy" id="2094558"/>
    <lineage>
        <taxon>Eukaryota</taxon>
        <taxon>Viridiplantae</taxon>
        <taxon>Streptophyta</taxon>
        <taxon>Embryophyta</taxon>
        <taxon>Tracheophyta</taxon>
        <taxon>Spermatophyta</taxon>
        <taxon>Magnoliopsida</taxon>
        <taxon>eudicotyledons</taxon>
        <taxon>Gunneridae</taxon>
        <taxon>Pentapetalae</taxon>
        <taxon>rosids</taxon>
        <taxon>fabids</taxon>
        <taxon>Rosales</taxon>
        <taxon>Rosaceae</taxon>
        <taxon>Amygdaloideae</taxon>
        <taxon>Amygdaleae</taxon>
        <taxon>Prunus</taxon>
    </lineage>
</organism>
<evidence type="ECO:0000313" key="1">
    <source>
        <dbReference type="EMBL" id="PQP99800.1"/>
    </source>
</evidence>
<dbReference type="Gene3D" id="2.170.260.10">
    <property type="entry name" value="paz domain"/>
    <property type="match status" value="1"/>
</dbReference>
<dbReference type="AlphaFoldDB" id="A0A314Y5R4"/>
<dbReference type="SUPFAM" id="SSF101690">
    <property type="entry name" value="PAZ domain"/>
    <property type="match status" value="1"/>
</dbReference>
<protein>
    <submittedName>
        <fullName evidence="1">Uncharacterized protein</fullName>
    </submittedName>
</protein>
<dbReference type="OrthoDB" id="1650764at2759"/>
<dbReference type="InterPro" id="IPR036085">
    <property type="entry name" value="PAZ_dom_sf"/>
</dbReference>
<name>A0A314Y5R4_PRUYE</name>
<proteinExistence type="predicted"/>
<keyword evidence="2" id="KW-1185">Reference proteome</keyword>